<dbReference type="PANTHER" id="PTHR46082">
    <property type="entry name" value="ATP/GTP-BINDING PROTEIN-RELATED"/>
    <property type="match status" value="1"/>
</dbReference>
<dbReference type="InterPro" id="IPR056884">
    <property type="entry name" value="NPHP3-like_N"/>
</dbReference>
<evidence type="ECO:0000256" key="2">
    <source>
        <dbReference type="PROSITE-ProRule" id="PRU00023"/>
    </source>
</evidence>
<dbReference type="PROSITE" id="PS50297">
    <property type="entry name" value="ANK_REP_REGION"/>
    <property type="match status" value="9"/>
</dbReference>
<feature type="repeat" description="ANK" evidence="2">
    <location>
        <begin position="1066"/>
        <end position="1098"/>
    </location>
</feature>
<feature type="repeat" description="ANK" evidence="2">
    <location>
        <begin position="967"/>
        <end position="999"/>
    </location>
</feature>
<dbReference type="InterPro" id="IPR000845">
    <property type="entry name" value="Nucleoside_phosphorylase_d"/>
</dbReference>
<feature type="repeat" description="ANK" evidence="2">
    <location>
        <begin position="1000"/>
        <end position="1032"/>
    </location>
</feature>
<dbReference type="EMBL" id="LDEV01003136">
    <property type="protein sequence ID" value="KLJ06399.1"/>
    <property type="molecule type" value="Genomic_DNA"/>
</dbReference>
<accession>A0A0H1B4Q5</accession>
<dbReference type="SUPFAM" id="SSF48403">
    <property type="entry name" value="Ankyrin repeat"/>
    <property type="match status" value="1"/>
</dbReference>
<feature type="domain" description="Nucleoside phosphorylase" evidence="3">
    <location>
        <begin position="41"/>
        <end position="322"/>
    </location>
</feature>
<evidence type="ECO:0000313" key="6">
    <source>
        <dbReference type="Proteomes" id="UP000053573"/>
    </source>
</evidence>
<dbReference type="Pfam" id="PF24883">
    <property type="entry name" value="NPHP3_N"/>
    <property type="match status" value="1"/>
</dbReference>
<feature type="repeat" description="ANK" evidence="2">
    <location>
        <begin position="1230"/>
        <end position="1262"/>
    </location>
</feature>
<feature type="repeat" description="ANK" evidence="2">
    <location>
        <begin position="934"/>
        <end position="966"/>
    </location>
</feature>
<feature type="repeat" description="ANK" evidence="2">
    <location>
        <begin position="1099"/>
        <end position="1131"/>
    </location>
</feature>
<comment type="caution">
    <text evidence="5">The sequence shown here is derived from an EMBL/GenBank/DDBJ whole genome shotgun (WGS) entry which is preliminary data.</text>
</comment>
<dbReference type="InterPro" id="IPR053137">
    <property type="entry name" value="NLR-like"/>
</dbReference>
<dbReference type="Pfam" id="PF01048">
    <property type="entry name" value="PNP_UDP_1"/>
    <property type="match status" value="1"/>
</dbReference>
<keyword evidence="2" id="KW-0040">ANK repeat</keyword>
<sequence length="1275" mass="142679">MEGGSFPFNDHDEMSLCYGPKRLKSFHPGGFPAPGQDQYTIAWICALHIEMAAARAMLDEIHEPLPTHADDTNTYVLGNIKHNNVVIACLPVEQYGTNNAANVLTNMRRTFSAIRTGLMVGIGGGVPSKADMRLGDVVVGTRVMQCDLGKIVGDGQLQRTAFPRFPHPLLGTAVSAIRAKHELSLSRVPSILQQQLNGHSAYGRPSLPDRLFRATYEHVSLTSSCDGCDHSQLVSRIRRMPDDIRIHYGAIASGNQVMKGAITRDNVARQLDVICFEMETAGLMDVLPCLPIRGICDYSDSHKSKEWQRYAAATAAAYAREFLEELPITEAHARVACMPNPHQSSSQERQQNLLASLKFEQIDSRKSTIKTAHNKTCRWFLSHPDYEAWLDPSKLTQHHGFLWISGKPGAGKSTIMKFAYSEMERKARHQGAIIASFFFNARGEYLEKSILGMYRSLLLQLLKGHPDLQTILDDPELIPQSQNGCPPLNILKELFANAVSALGQRSVTCFVDALDECDEQQVVDMVEFFEDLAEQSTANGVPFRICFSSRHYPYIVIQRAIRLTLEDQSGHAEDLANYVSSRLRIDNPVLVEELRPEILGKAAGVFMWVILVVDILNKEYRRGGLSLRMRLAETPSDLSELFRDILRRDNENIEHLLFCILWILYAKRPLRPVEFYHGLWSGLSPNRLVDDQFPDLNALNATDSLKSIDRCVINYSKGLAEITKSQQPTVQFIHESVRDFLIKDKGLQELWPDLGFDCESPCQEKLKQCCNLYMNHTLVRGSVSKLLSESQPDGKEKILKEFPFLEYACQHILHHANAAAKSVPQDVFLSTFPVSTWISDSNLFEKFKIRHYSPDASLLYILAEKGYPELIRTRLKEDSQIHVFGERYQYPLFAALANGNKDTVAALLNSPSRIYNGVDITEGLNFRKDLTEYENRTPLSWAAQEGRAAIVELLIQTGVAVDDLDRGGRRPLPWALEKGHQAIARLLINKGANVNAPDADGRTPLDWAFAMDYEMIVRLLIDMGAHINAIYRNGYTPLIWAIQKSYDTTMRLLIDMGADINASDRAGATPLILAISKGYETTARLLIDMGADINASDRDKFTPLVWASKKDDVTMIRLLVDMGADVNSCGQGGRALDMASLLGKEAAVRLLIEMGVDVNARALSGDTALTDAAKKDHWKIARLLVDMGADVNAADQYGNPPLLWALYGGCTRTARLLIDMGADVNAGNQYGYTPLKWAARHWYSELAQLLLYTRADANAIRDEERFIYKFLRRGS</sequence>
<feature type="repeat" description="ANK" evidence="2">
    <location>
        <begin position="1197"/>
        <end position="1229"/>
    </location>
</feature>
<evidence type="ECO:0000256" key="1">
    <source>
        <dbReference type="ARBA" id="ARBA00022737"/>
    </source>
</evidence>
<gene>
    <name evidence="5" type="ORF">EMPG_10228</name>
</gene>
<keyword evidence="1" id="KW-0677">Repeat</keyword>
<dbReference type="Gene3D" id="3.40.50.300">
    <property type="entry name" value="P-loop containing nucleotide triphosphate hydrolases"/>
    <property type="match status" value="1"/>
</dbReference>
<protein>
    <submittedName>
        <fullName evidence="5">Uncharacterized protein</fullName>
    </submittedName>
</protein>
<keyword evidence="6" id="KW-1185">Reference proteome</keyword>
<dbReference type="InterPro" id="IPR002110">
    <property type="entry name" value="Ankyrin_rpt"/>
</dbReference>
<feature type="repeat" description="ANK" evidence="2">
    <location>
        <begin position="1164"/>
        <end position="1196"/>
    </location>
</feature>
<dbReference type="STRING" id="2060906.A0A0H1B4Q5"/>
<dbReference type="Pfam" id="PF12796">
    <property type="entry name" value="Ank_2"/>
    <property type="match status" value="5"/>
</dbReference>
<dbReference type="Gene3D" id="3.40.50.1580">
    <property type="entry name" value="Nucleoside phosphorylase domain"/>
    <property type="match status" value="1"/>
</dbReference>
<organism evidence="5 6">
    <name type="scientific">Blastomyces silverae</name>
    <dbReference type="NCBI Taxonomy" id="2060906"/>
    <lineage>
        <taxon>Eukaryota</taxon>
        <taxon>Fungi</taxon>
        <taxon>Dikarya</taxon>
        <taxon>Ascomycota</taxon>
        <taxon>Pezizomycotina</taxon>
        <taxon>Eurotiomycetes</taxon>
        <taxon>Eurotiomycetidae</taxon>
        <taxon>Onygenales</taxon>
        <taxon>Ajellomycetaceae</taxon>
        <taxon>Blastomyces</taxon>
    </lineage>
</organism>
<dbReference type="GO" id="GO:0003824">
    <property type="term" value="F:catalytic activity"/>
    <property type="evidence" value="ECO:0007669"/>
    <property type="project" value="InterPro"/>
</dbReference>
<dbReference type="InterPro" id="IPR036770">
    <property type="entry name" value="Ankyrin_rpt-contain_sf"/>
</dbReference>
<evidence type="ECO:0000259" key="3">
    <source>
        <dbReference type="Pfam" id="PF01048"/>
    </source>
</evidence>
<dbReference type="PANTHER" id="PTHR46082:SF11">
    <property type="entry name" value="AAA+ ATPASE DOMAIN-CONTAINING PROTEIN-RELATED"/>
    <property type="match status" value="1"/>
</dbReference>
<dbReference type="Gene3D" id="1.25.40.20">
    <property type="entry name" value="Ankyrin repeat-containing domain"/>
    <property type="match status" value="2"/>
</dbReference>
<dbReference type="SUPFAM" id="SSF53167">
    <property type="entry name" value="Purine and uridine phosphorylases"/>
    <property type="match status" value="1"/>
</dbReference>
<dbReference type="SUPFAM" id="SSF52540">
    <property type="entry name" value="P-loop containing nucleoside triphosphate hydrolases"/>
    <property type="match status" value="1"/>
</dbReference>
<dbReference type="GO" id="GO:0009116">
    <property type="term" value="P:nucleoside metabolic process"/>
    <property type="evidence" value="ECO:0007669"/>
    <property type="project" value="InterPro"/>
</dbReference>
<proteinExistence type="predicted"/>
<evidence type="ECO:0000313" key="5">
    <source>
        <dbReference type="EMBL" id="KLJ06399.1"/>
    </source>
</evidence>
<dbReference type="AlphaFoldDB" id="A0A0H1B4Q5"/>
<evidence type="ECO:0000259" key="4">
    <source>
        <dbReference type="Pfam" id="PF24883"/>
    </source>
</evidence>
<name>A0A0H1B4Q5_9EURO</name>
<dbReference type="InterPro" id="IPR035994">
    <property type="entry name" value="Nucleoside_phosphorylase_sf"/>
</dbReference>
<feature type="domain" description="Nephrocystin 3-like N-terminal" evidence="4">
    <location>
        <begin position="376"/>
        <end position="550"/>
    </location>
</feature>
<dbReference type="PROSITE" id="PS50088">
    <property type="entry name" value="ANK_REPEAT"/>
    <property type="match status" value="10"/>
</dbReference>
<feature type="repeat" description="ANK" evidence="2">
    <location>
        <begin position="1033"/>
        <end position="1065"/>
    </location>
</feature>
<dbReference type="Proteomes" id="UP000053573">
    <property type="component" value="Unassembled WGS sequence"/>
</dbReference>
<dbReference type="SMART" id="SM00248">
    <property type="entry name" value="ANK"/>
    <property type="match status" value="12"/>
</dbReference>
<dbReference type="InterPro" id="IPR027417">
    <property type="entry name" value="P-loop_NTPase"/>
</dbReference>
<dbReference type="OrthoDB" id="4207436at2759"/>
<feature type="repeat" description="ANK" evidence="2">
    <location>
        <begin position="1131"/>
        <end position="1163"/>
    </location>
</feature>
<reference evidence="6" key="1">
    <citation type="journal article" date="2015" name="PLoS Genet.">
        <title>The dynamic genome and transcriptome of the human fungal pathogen Blastomyces and close relative Emmonsia.</title>
        <authorList>
            <person name="Munoz J.F."/>
            <person name="Gauthier G.M."/>
            <person name="Desjardins C.A."/>
            <person name="Gallo J.E."/>
            <person name="Holder J."/>
            <person name="Sullivan T.D."/>
            <person name="Marty A.J."/>
            <person name="Carmen J.C."/>
            <person name="Chen Z."/>
            <person name="Ding L."/>
            <person name="Gujja S."/>
            <person name="Magrini V."/>
            <person name="Misas E."/>
            <person name="Mitreva M."/>
            <person name="Priest M."/>
            <person name="Saif S."/>
            <person name="Whiston E.A."/>
            <person name="Young S."/>
            <person name="Zeng Q."/>
            <person name="Goldman W.E."/>
            <person name="Mardis E.R."/>
            <person name="Taylor J.W."/>
            <person name="McEwen J.G."/>
            <person name="Clay O.K."/>
            <person name="Klein B.S."/>
            <person name="Cuomo C.A."/>
        </authorList>
    </citation>
    <scope>NUCLEOTIDE SEQUENCE [LARGE SCALE GENOMIC DNA]</scope>
    <source>
        <strain evidence="6">UAMH 139</strain>
    </source>
</reference>